<gene>
    <name evidence="3" type="ORF">G7Y89_g10491</name>
</gene>
<keyword evidence="4" id="KW-1185">Reference proteome</keyword>
<evidence type="ECO:0000259" key="2">
    <source>
        <dbReference type="Pfam" id="PF20150"/>
    </source>
</evidence>
<feature type="domain" description="2EXR" evidence="2">
    <location>
        <begin position="9"/>
        <end position="97"/>
    </location>
</feature>
<protein>
    <recommendedName>
        <fullName evidence="2">2EXR domain-containing protein</fullName>
    </recommendedName>
</protein>
<evidence type="ECO:0000313" key="4">
    <source>
        <dbReference type="Proteomes" id="UP000566819"/>
    </source>
</evidence>
<comment type="caution">
    <text evidence="3">The sequence shown here is derived from an EMBL/GenBank/DDBJ whole genome shotgun (WGS) entry which is preliminary data.</text>
</comment>
<feature type="region of interest" description="Disordered" evidence="1">
    <location>
        <begin position="230"/>
        <end position="258"/>
    </location>
</feature>
<reference evidence="3 4" key="1">
    <citation type="submission" date="2020-03" db="EMBL/GenBank/DDBJ databases">
        <title>Draft Genome Sequence of Cudoniella acicularis.</title>
        <authorList>
            <person name="Buettner E."/>
            <person name="Kellner H."/>
        </authorList>
    </citation>
    <scope>NUCLEOTIDE SEQUENCE [LARGE SCALE GENOMIC DNA]</scope>
    <source>
        <strain evidence="3 4">DSM 108380</strain>
    </source>
</reference>
<dbReference type="InterPro" id="IPR045518">
    <property type="entry name" value="2EXR"/>
</dbReference>
<dbReference type="OrthoDB" id="3513892at2759"/>
<accession>A0A8H4RE77</accession>
<evidence type="ECO:0000256" key="1">
    <source>
        <dbReference type="SAM" id="MobiDB-lite"/>
    </source>
</evidence>
<name>A0A8H4RE77_9HELO</name>
<organism evidence="3 4">
    <name type="scientific">Cudoniella acicularis</name>
    <dbReference type="NCBI Taxonomy" id="354080"/>
    <lineage>
        <taxon>Eukaryota</taxon>
        <taxon>Fungi</taxon>
        <taxon>Dikarya</taxon>
        <taxon>Ascomycota</taxon>
        <taxon>Pezizomycotina</taxon>
        <taxon>Leotiomycetes</taxon>
        <taxon>Helotiales</taxon>
        <taxon>Tricladiaceae</taxon>
        <taxon>Cudoniella</taxon>
    </lineage>
</organism>
<dbReference type="PANTHER" id="PTHR35910">
    <property type="entry name" value="2EXR DOMAIN-CONTAINING PROTEIN"/>
    <property type="match status" value="1"/>
</dbReference>
<dbReference type="EMBL" id="JAAMPI010000931">
    <property type="protein sequence ID" value="KAF4627661.1"/>
    <property type="molecule type" value="Genomic_DNA"/>
</dbReference>
<proteinExistence type="predicted"/>
<dbReference type="Pfam" id="PF20150">
    <property type="entry name" value="2EXR"/>
    <property type="match status" value="1"/>
</dbReference>
<sequence>MAAPSKLMFTLFPQLPFELRSAIWWHTVLPRVIHLRYKDLSNNHNNTASGFCSPVDLPVALSVCQESRKLLLGSYPLSFGSVFYPPKVRINFSIDTVYLDQERSNNLISIFFNTLNAREMSQLRYLAVEKDLLKVINIPLKCGSHMLPKLEELTVVFDLPKVVSTIHGNSNAEMKLYDRLPDQLVGTPIAHISEFLTTEVWEDDDDKMWDSSKTRPMFGWRKCACETILESDDSDDDDDDEEDDDDLFWGDEMDDDDEDAISLLI</sequence>
<dbReference type="Proteomes" id="UP000566819">
    <property type="component" value="Unassembled WGS sequence"/>
</dbReference>
<evidence type="ECO:0000313" key="3">
    <source>
        <dbReference type="EMBL" id="KAF4627661.1"/>
    </source>
</evidence>
<dbReference type="PANTHER" id="PTHR35910:SF6">
    <property type="entry name" value="2EXR DOMAIN-CONTAINING PROTEIN"/>
    <property type="match status" value="1"/>
</dbReference>
<dbReference type="AlphaFoldDB" id="A0A8H4RE77"/>